<dbReference type="AlphaFoldDB" id="A0A1H4NAY9"/>
<evidence type="ECO:0000313" key="2">
    <source>
        <dbReference type="Proteomes" id="UP000198992"/>
    </source>
</evidence>
<evidence type="ECO:0000313" key="1">
    <source>
        <dbReference type="EMBL" id="SEB91938.1"/>
    </source>
</evidence>
<gene>
    <name evidence="1" type="ORF">SAMN05444164_0564</name>
</gene>
<proteinExistence type="predicted"/>
<dbReference type="RefSeq" id="WP_092114046.1">
    <property type="nucleotide sequence ID" value="NZ_FNTH01000001.1"/>
</dbReference>
<organism evidence="1 2">
    <name type="scientific">Bradyrhizobium erythrophlei</name>
    <dbReference type="NCBI Taxonomy" id="1437360"/>
    <lineage>
        <taxon>Bacteria</taxon>
        <taxon>Pseudomonadati</taxon>
        <taxon>Pseudomonadota</taxon>
        <taxon>Alphaproteobacteria</taxon>
        <taxon>Hyphomicrobiales</taxon>
        <taxon>Nitrobacteraceae</taxon>
        <taxon>Bradyrhizobium</taxon>
    </lineage>
</organism>
<name>A0A1H4NAY9_9BRAD</name>
<evidence type="ECO:0008006" key="3">
    <source>
        <dbReference type="Google" id="ProtNLM"/>
    </source>
</evidence>
<dbReference type="OrthoDB" id="5379851at2"/>
<sequence length="334" mass="36675">MAKLLVAGGLYEKDETGPMRRRFAEALGRQTVLRGHALLGGCRTQLDLVVAQAASAAAQSRRLDPNKVIHSWVTRTTTPIHRIGEITRSQLGDWSQVPRGFAFPEPVHECDAMIIIGGWDGTQHAASWGRFANKPILAVATFGGAATDIHVDELASFERRGVSNLSREDYQALNRFMTDENDEVVEQYAAEVVTLAERAILSTEVFVVMSFENVPHLTDAYATFGRVCREKGFSAVKVDNHLDSNERIVPAIFAGIRRAAFVIAEVSGARPNVFYELGFARASGKAVIQTAYAGTKLPFDVFDVPTLFWSGQSELEGKLKTAIDQFMAKPGKFI</sequence>
<protein>
    <recommendedName>
        <fullName evidence="3">Nucleoside 2-deoxyribosyltransferase</fullName>
    </recommendedName>
</protein>
<dbReference type="Proteomes" id="UP000198992">
    <property type="component" value="Unassembled WGS sequence"/>
</dbReference>
<accession>A0A1H4NAY9</accession>
<reference evidence="1 2" key="1">
    <citation type="submission" date="2016-10" db="EMBL/GenBank/DDBJ databases">
        <authorList>
            <person name="de Groot N.N."/>
        </authorList>
    </citation>
    <scope>NUCLEOTIDE SEQUENCE [LARGE SCALE GENOMIC DNA]</scope>
    <source>
        <strain evidence="1 2">MT12</strain>
    </source>
</reference>
<dbReference type="EMBL" id="FNTH01000001">
    <property type="protein sequence ID" value="SEB91938.1"/>
    <property type="molecule type" value="Genomic_DNA"/>
</dbReference>
<dbReference type="Gene3D" id="3.40.50.450">
    <property type="match status" value="1"/>
</dbReference>